<sequence length="139" mass="15506">MSVSFRILSSLGLVYVHYAGHAKMADTLHAFSEYAQHPDFRPGQKQFVDLSQLTGWDEDYLELMKAQAKKAETFTGNNAQTLITYFAPTEIGQKLARLALRSWEPFPSVVPIILDTEEQALAILGVPRTNLNQLLKPAG</sequence>
<keyword evidence="2" id="KW-1185">Reference proteome</keyword>
<evidence type="ECO:0000313" key="2">
    <source>
        <dbReference type="Proteomes" id="UP001157961"/>
    </source>
</evidence>
<gene>
    <name evidence="1" type="ORF">SAMN06265373_102211</name>
</gene>
<accession>A0ABY1NJ20</accession>
<name>A0ABY1NJ20_9RHOB</name>
<proteinExistence type="predicted"/>
<organism evidence="1 2">
    <name type="scientific">Shimia sagamensis</name>
    <dbReference type="NCBI Taxonomy" id="1566352"/>
    <lineage>
        <taxon>Bacteria</taxon>
        <taxon>Pseudomonadati</taxon>
        <taxon>Pseudomonadota</taxon>
        <taxon>Alphaproteobacteria</taxon>
        <taxon>Rhodobacterales</taxon>
        <taxon>Roseobacteraceae</taxon>
    </lineage>
</organism>
<dbReference type="Proteomes" id="UP001157961">
    <property type="component" value="Unassembled WGS sequence"/>
</dbReference>
<dbReference type="EMBL" id="FXTY01000002">
    <property type="protein sequence ID" value="SMP10949.1"/>
    <property type="molecule type" value="Genomic_DNA"/>
</dbReference>
<comment type="caution">
    <text evidence="1">The sequence shown here is derived from an EMBL/GenBank/DDBJ whole genome shotgun (WGS) entry which is preliminary data.</text>
</comment>
<protein>
    <submittedName>
        <fullName evidence="1">Uncharacterized protein</fullName>
    </submittedName>
</protein>
<reference evidence="1 2" key="1">
    <citation type="submission" date="2017-05" db="EMBL/GenBank/DDBJ databases">
        <authorList>
            <person name="Varghese N."/>
            <person name="Submissions S."/>
        </authorList>
    </citation>
    <scope>NUCLEOTIDE SEQUENCE [LARGE SCALE GENOMIC DNA]</scope>
    <source>
        <strain evidence="1 2">DSM 29734</strain>
    </source>
</reference>
<evidence type="ECO:0000313" key="1">
    <source>
        <dbReference type="EMBL" id="SMP10949.1"/>
    </source>
</evidence>